<evidence type="ECO:0000256" key="5">
    <source>
        <dbReference type="SAM" id="SignalP"/>
    </source>
</evidence>
<dbReference type="Proteomes" id="UP000000692">
    <property type="component" value="Chromosome"/>
</dbReference>
<keyword evidence="3" id="KW-0998">Cell outer membrane</keyword>
<proteinExistence type="predicted"/>
<dbReference type="HOGENOM" id="CLU_055761_0_0_5"/>
<dbReference type="InterPro" id="IPR006665">
    <property type="entry name" value="OmpA-like"/>
</dbReference>
<gene>
    <name evidence="7" type="ordered locus">KVU_0053</name>
</gene>
<dbReference type="RefSeq" id="WP_013383305.1">
    <property type="nucleotide sequence ID" value="NC_017384.1"/>
</dbReference>
<comment type="subcellular location">
    <subcellularLocation>
        <location evidence="1">Cell outer membrane</location>
    </subcellularLocation>
</comment>
<dbReference type="PATRIC" id="fig|759362.5.peg.57"/>
<organism evidence="7 8">
    <name type="scientific">Ketogulonicigenium vulgare (strain WSH-001)</name>
    <dbReference type="NCBI Taxonomy" id="759362"/>
    <lineage>
        <taxon>Bacteria</taxon>
        <taxon>Pseudomonadati</taxon>
        <taxon>Pseudomonadota</taxon>
        <taxon>Alphaproteobacteria</taxon>
        <taxon>Rhodobacterales</taxon>
        <taxon>Roseobacteraceae</taxon>
        <taxon>Ketogulonicigenium</taxon>
    </lineage>
</organism>
<evidence type="ECO:0000313" key="8">
    <source>
        <dbReference type="Proteomes" id="UP000000692"/>
    </source>
</evidence>
<feature type="chain" id="PRO_5003395725" evidence="5">
    <location>
        <begin position="20"/>
        <end position="299"/>
    </location>
</feature>
<evidence type="ECO:0000256" key="3">
    <source>
        <dbReference type="ARBA" id="ARBA00023237"/>
    </source>
</evidence>
<keyword evidence="8" id="KW-1185">Reference proteome</keyword>
<evidence type="ECO:0000256" key="1">
    <source>
        <dbReference type="ARBA" id="ARBA00004442"/>
    </source>
</evidence>
<dbReference type="Pfam" id="PF00691">
    <property type="entry name" value="OmpA"/>
    <property type="match status" value="1"/>
</dbReference>
<dbReference type="InterPro" id="IPR006664">
    <property type="entry name" value="OMP_bac"/>
</dbReference>
<accession>F9Y7S5</accession>
<dbReference type="OrthoDB" id="9792021at2"/>
<evidence type="ECO:0000256" key="4">
    <source>
        <dbReference type="PROSITE-ProRule" id="PRU00473"/>
    </source>
</evidence>
<dbReference type="InterPro" id="IPR006690">
    <property type="entry name" value="OMPA-like_CS"/>
</dbReference>
<evidence type="ECO:0000256" key="2">
    <source>
        <dbReference type="ARBA" id="ARBA00023136"/>
    </source>
</evidence>
<feature type="domain" description="OmpA-like" evidence="6">
    <location>
        <begin position="178"/>
        <end position="298"/>
    </location>
</feature>
<dbReference type="PROSITE" id="PS51123">
    <property type="entry name" value="OMPA_2"/>
    <property type="match status" value="1"/>
</dbReference>
<evidence type="ECO:0000313" key="7">
    <source>
        <dbReference type="EMBL" id="AEM39891.1"/>
    </source>
</evidence>
<keyword evidence="2 4" id="KW-0472">Membrane</keyword>
<name>F9Y7S5_KETVW</name>
<dbReference type="AlphaFoldDB" id="F9Y7S5"/>
<dbReference type="InterPro" id="IPR050330">
    <property type="entry name" value="Bact_OuterMem_StrucFunc"/>
</dbReference>
<dbReference type="eggNOG" id="COG2885">
    <property type="taxonomic scope" value="Bacteria"/>
</dbReference>
<dbReference type="CDD" id="cd07185">
    <property type="entry name" value="OmpA_C-like"/>
    <property type="match status" value="1"/>
</dbReference>
<protein>
    <submittedName>
        <fullName evidence="7">OmpA domain protein</fullName>
    </submittedName>
</protein>
<reference evidence="7 8" key="1">
    <citation type="journal article" date="2011" name="J. Bacteriol.">
        <title>Complete genome sequence of the industrial strain Ketogulonicigenium vulgare WSH-001.</title>
        <authorList>
            <person name="Liu L."/>
            <person name="Li Y."/>
            <person name="Zhang J."/>
            <person name="Zhou Z."/>
            <person name="Liu J."/>
            <person name="Li X."/>
            <person name="Zhou J."/>
            <person name="Du G."/>
            <person name="Wang L."/>
            <person name="Chen J."/>
        </authorList>
    </citation>
    <scope>NUCLEOTIDE SEQUENCE [LARGE SCALE GENOMIC DNA]</scope>
    <source>
        <strain evidence="7 8">WSH-001</strain>
    </source>
</reference>
<dbReference type="InterPro" id="IPR036737">
    <property type="entry name" value="OmpA-like_sf"/>
</dbReference>
<dbReference type="SUPFAM" id="SSF103088">
    <property type="entry name" value="OmpA-like"/>
    <property type="match status" value="1"/>
</dbReference>
<dbReference type="PANTHER" id="PTHR30329:SF21">
    <property type="entry name" value="LIPOPROTEIN YIAD-RELATED"/>
    <property type="match status" value="1"/>
</dbReference>
<dbReference type="PRINTS" id="PR01021">
    <property type="entry name" value="OMPADOMAIN"/>
</dbReference>
<feature type="signal peptide" evidence="5">
    <location>
        <begin position="1"/>
        <end position="19"/>
    </location>
</feature>
<sequence>MIRAALALVFGLCASVAMAFELPLSPSAVETYDVAEAARSYALPTGPFADGALPTRTIDGAVQRRAWRIADPNPNTLPLMQQIRANLQAEGYDILFDCAASACGGFDFRAGAEVIAAPAMFVDLGDFRFLAAQRDGAALSVLISKSVAALHVQLIEATAGAAPMPIAPIAEALPSWAMTLEVEGHAVIDGLAFETGSAAPLPGADVALGALADWLRADPARRVLIVGHTDASGSLAANMTISQARAEAVAQRLRSEFAVPAAQLQAAGAGYMAPRAPNDDEAGRALNRRVEAVRLPAAG</sequence>
<dbReference type="PROSITE" id="PS01068">
    <property type="entry name" value="OMPA_1"/>
    <property type="match status" value="1"/>
</dbReference>
<evidence type="ECO:0000259" key="6">
    <source>
        <dbReference type="PROSITE" id="PS51123"/>
    </source>
</evidence>
<dbReference type="Gene3D" id="3.30.1330.60">
    <property type="entry name" value="OmpA-like domain"/>
    <property type="match status" value="1"/>
</dbReference>
<dbReference type="GO" id="GO:0009279">
    <property type="term" value="C:cell outer membrane"/>
    <property type="evidence" value="ECO:0007669"/>
    <property type="project" value="UniProtKB-SubCell"/>
</dbReference>
<dbReference type="PANTHER" id="PTHR30329">
    <property type="entry name" value="STATOR ELEMENT OF FLAGELLAR MOTOR COMPLEX"/>
    <property type="match status" value="1"/>
</dbReference>
<dbReference type="EMBL" id="CP002018">
    <property type="protein sequence ID" value="AEM39891.1"/>
    <property type="molecule type" value="Genomic_DNA"/>
</dbReference>
<keyword evidence="5" id="KW-0732">Signal</keyword>
<dbReference type="KEGG" id="kvl:KVU_0053"/>